<dbReference type="EMBL" id="CAJVQB010001032">
    <property type="protein sequence ID" value="CAG8518061.1"/>
    <property type="molecule type" value="Genomic_DNA"/>
</dbReference>
<organism evidence="3 4">
    <name type="scientific">Gigaspora margarita</name>
    <dbReference type="NCBI Taxonomy" id="4874"/>
    <lineage>
        <taxon>Eukaryota</taxon>
        <taxon>Fungi</taxon>
        <taxon>Fungi incertae sedis</taxon>
        <taxon>Mucoromycota</taxon>
        <taxon>Glomeromycotina</taxon>
        <taxon>Glomeromycetes</taxon>
        <taxon>Diversisporales</taxon>
        <taxon>Gigasporaceae</taxon>
        <taxon>Gigaspora</taxon>
    </lineage>
</organism>
<keyword evidence="4" id="KW-1185">Reference proteome</keyword>
<feature type="compositionally biased region" description="Basic and acidic residues" evidence="1">
    <location>
        <begin position="101"/>
        <end position="115"/>
    </location>
</feature>
<feature type="chain" id="PRO_5045667727" evidence="2">
    <location>
        <begin position="23"/>
        <end position="251"/>
    </location>
</feature>
<comment type="caution">
    <text evidence="3">The sequence shown here is derived from an EMBL/GenBank/DDBJ whole genome shotgun (WGS) entry which is preliminary data.</text>
</comment>
<evidence type="ECO:0000313" key="3">
    <source>
        <dbReference type="EMBL" id="CAG8518061.1"/>
    </source>
</evidence>
<feature type="compositionally biased region" description="Basic and acidic residues" evidence="1">
    <location>
        <begin position="64"/>
        <end position="92"/>
    </location>
</feature>
<evidence type="ECO:0000256" key="2">
    <source>
        <dbReference type="SAM" id="SignalP"/>
    </source>
</evidence>
<dbReference type="PROSITE" id="PS51257">
    <property type="entry name" value="PROKAR_LIPOPROTEIN"/>
    <property type="match status" value="1"/>
</dbReference>
<name>A0ABM8W3V0_GIGMA</name>
<accession>A0ABM8W3V0</accession>
<feature type="compositionally biased region" description="Acidic residues" evidence="1">
    <location>
        <begin position="182"/>
        <end position="222"/>
    </location>
</feature>
<proteinExistence type="predicted"/>
<protein>
    <submittedName>
        <fullName evidence="3">25063_t:CDS:1</fullName>
    </submittedName>
</protein>
<reference evidence="3 4" key="1">
    <citation type="submission" date="2021-06" db="EMBL/GenBank/DDBJ databases">
        <authorList>
            <person name="Kallberg Y."/>
            <person name="Tangrot J."/>
            <person name="Rosling A."/>
        </authorList>
    </citation>
    <scope>NUCLEOTIDE SEQUENCE [LARGE SCALE GENOMIC DNA]</scope>
    <source>
        <strain evidence="3 4">120-4 pot B 10/14</strain>
    </source>
</reference>
<feature type="region of interest" description="Disordered" evidence="1">
    <location>
        <begin position="55"/>
        <end position="222"/>
    </location>
</feature>
<dbReference type="Proteomes" id="UP000789901">
    <property type="component" value="Unassembled WGS sequence"/>
</dbReference>
<keyword evidence="2" id="KW-0732">Signal</keyword>
<feature type="signal peptide" evidence="2">
    <location>
        <begin position="1"/>
        <end position="22"/>
    </location>
</feature>
<sequence>MKLFNLFALFLIFLTISCTVDSAVIDREKIQNRRNDIIKRGYGTPFTNEAEENVEEGKSSIFKHPIDKGEDLAPVGEYKEVKEVPTEERPTLEGKGYPVLEEEKEKTPIFDHIPEDENEEEDIPEDEYEEKDIPEDENEEKDIPEDENEEKDIPEDENEEKDIPEDENEEKGIPEEEKLIPEEEEPNPEEEEGNFIPEDEEEKLLPEEEFPINEEENLIPEEEERPIYEQFIPEEPIHYLSNIPGDNKFEY</sequence>
<gene>
    <name evidence="3" type="ORF">GMARGA_LOCUS3013</name>
</gene>
<feature type="compositionally biased region" description="Basic and acidic residues" evidence="1">
    <location>
        <begin position="170"/>
        <end position="181"/>
    </location>
</feature>
<evidence type="ECO:0000313" key="4">
    <source>
        <dbReference type="Proteomes" id="UP000789901"/>
    </source>
</evidence>
<evidence type="ECO:0000256" key="1">
    <source>
        <dbReference type="SAM" id="MobiDB-lite"/>
    </source>
</evidence>
<feature type="compositionally biased region" description="Acidic residues" evidence="1">
    <location>
        <begin position="116"/>
        <end position="169"/>
    </location>
</feature>